<evidence type="ECO:0000313" key="2">
    <source>
        <dbReference type="Proteomes" id="UP000799757"/>
    </source>
</evidence>
<dbReference type="EMBL" id="MU001946">
    <property type="protein sequence ID" value="KAF2792997.1"/>
    <property type="molecule type" value="Genomic_DNA"/>
</dbReference>
<protein>
    <submittedName>
        <fullName evidence="1">Uncharacterized protein</fullName>
    </submittedName>
</protein>
<evidence type="ECO:0000313" key="1">
    <source>
        <dbReference type="EMBL" id="KAF2792997.1"/>
    </source>
</evidence>
<keyword evidence="2" id="KW-1185">Reference proteome</keyword>
<organism evidence="1 2">
    <name type="scientific">Melanomma pulvis-pyrius CBS 109.77</name>
    <dbReference type="NCBI Taxonomy" id="1314802"/>
    <lineage>
        <taxon>Eukaryota</taxon>
        <taxon>Fungi</taxon>
        <taxon>Dikarya</taxon>
        <taxon>Ascomycota</taxon>
        <taxon>Pezizomycotina</taxon>
        <taxon>Dothideomycetes</taxon>
        <taxon>Pleosporomycetidae</taxon>
        <taxon>Pleosporales</taxon>
        <taxon>Melanommataceae</taxon>
        <taxon>Melanomma</taxon>
    </lineage>
</organism>
<gene>
    <name evidence="1" type="ORF">K505DRAFT_362382</name>
</gene>
<name>A0A6A6XB96_9PLEO</name>
<dbReference type="AlphaFoldDB" id="A0A6A6XB96"/>
<sequence length="202" mass="22270">MAAKPRLKELSLIRPSIGPAHALRRCLAPPPMSGSSADVWLLRLARCPSFCELVHFIERSFNGRAPSVLVIRPRGGGDEEGSGCAKLRLNQDGQPYRLGTGVVLAVSSRHSNFHEKLPAVRDRRPLAARKDCKHEHTASNLVSSTKAMTIVDYALPDADSIHVLLDPLRMSYAFCGKDNRNKLQSEYPRNETAGTGSHLFYL</sequence>
<proteinExistence type="predicted"/>
<reference evidence="1" key="1">
    <citation type="journal article" date="2020" name="Stud. Mycol.">
        <title>101 Dothideomycetes genomes: a test case for predicting lifestyles and emergence of pathogens.</title>
        <authorList>
            <person name="Haridas S."/>
            <person name="Albert R."/>
            <person name="Binder M."/>
            <person name="Bloem J."/>
            <person name="Labutti K."/>
            <person name="Salamov A."/>
            <person name="Andreopoulos B."/>
            <person name="Baker S."/>
            <person name="Barry K."/>
            <person name="Bills G."/>
            <person name="Bluhm B."/>
            <person name="Cannon C."/>
            <person name="Castanera R."/>
            <person name="Culley D."/>
            <person name="Daum C."/>
            <person name="Ezra D."/>
            <person name="Gonzalez J."/>
            <person name="Henrissat B."/>
            <person name="Kuo A."/>
            <person name="Liang C."/>
            <person name="Lipzen A."/>
            <person name="Lutzoni F."/>
            <person name="Magnuson J."/>
            <person name="Mondo S."/>
            <person name="Nolan M."/>
            <person name="Ohm R."/>
            <person name="Pangilinan J."/>
            <person name="Park H.-J."/>
            <person name="Ramirez L."/>
            <person name="Alfaro M."/>
            <person name="Sun H."/>
            <person name="Tritt A."/>
            <person name="Yoshinaga Y."/>
            <person name="Zwiers L.-H."/>
            <person name="Turgeon B."/>
            <person name="Goodwin S."/>
            <person name="Spatafora J."/>
            <person name="Crous P."/>
            <person name="Grigoriev I."/>
        </authorList>
    </citation>
    <scope>NUCLEOTIDE SEQUENCE</scope>
    <source>
        <strain evidence="1">CBS 109.77</strain>
    </source>
</reference>
<dbReference type="Proteomes" id="UP000799757">
    <property type="component" value="Unassembled WGS sequence"/>
</dbReference>
<accession>A0A6A6XB96</accession>